<keyword evidence="2" id="KW-0812">Transmembrane</keyword>
<reference evidence="4 5" key="1">
    <citation type="submission" date="2016-09" db="EMBL/GenBank/DDBJ databases">
        <title>Extensive genetic diversity and differential bi-allelic expression allows diatom success in the polar Southern Ocean.</title>
        <authorList>
            <consortium name="DOE Joint Genome Institute"/>
            <person name="Mock T."/>
            <person name="Otillar R.P."/>
            <person name="Strauss J."/>
            <person name="Dupont C."/>
            <person name="Frickenhaus S."/>
            <person name="Maumus F."/>
            <person name="Mcmullan M."/>
            <person name="Sanges R."/>
            <person name="Schmutz J."/>
            <person name="Toseland A."/>
            <person name="Valas R."/>
            <person name="Veluchamy A."/>
            <person name="Ward B.J."/>
            <person name="Allen A."/>
            <person name="Barry K."/>
            <person name="Falciatore A."/>
            <person name="Ferrante M."/>
            <person name="Fortunato A.E."/>
            <person name="Gloeckner G."/>
            <person name="Gruber A."/>
            <person name="Hipkin R."/>
            <person name="Janech M."/>
            <person name="Kroth P."/>
            <person name="Leese F."/>
            <person name="Lindquist E."/>
            <person name="Lyon B.R."/>
            <person name="Martin J."/>
            <person name="Mayer C."/>
            <person name="Parker M."/>
            <person name="Quesneville H."/>
            <person name="Raymond J."/>
            <person name="Uhlig C."/>
            <person name="Valentin K.U."/>
            <person name="Worden A.Z."/>
            <person name="Armbrust E.V."/>
            <person name="Bowler C."/>
            <person name="Green B."/>
            <person name="Moulton V."/>
            <person name="Van Oosterhout C."/>
            <person name="Grigoriev I."/>
        </authorList>
    </citation>
    <scope>NUCLEOTIDE SEQUENCE [LARGE SCALE GENOMIC DNA]</scope>
    <source>
        <strain evidence="4 5">CCMP1102</strain>
    </source>
</reference>
<keyword evidence="2" id="KW-1133">Transmembrane helix</keyword>
<feature type="compositionally biased region" description="Low complexity" evidence="1">
    <location>
        <begin position="470"/>
        <end position="479"/>
    </location>
</feature>
<feature type="transmembrane region" description="Helical" evidence="2">
    <location>
        <begin position="160"/>
        <end position="180"/>
    </location>
</feature>
<evidence type="ECO:0000256" key="1">
    <source>
        <dbReference type="SAM" id="MobiDB-lite"/>
    </source>
</evidence>
<dbReference type="EMBL" id="KV784355">
    <property type="protein sequence ID" value="OEU20281.1"/>
    <property type="molecule type" value="Genomic_DNA"/>
</dbReference>
<feature type="domain" description="CSC1/OSCA1-like 7TM region" evidence="3">
    <location>
        <begin position="958"/>
        <end position="1169"/>
    </location>
</feature>
<evidence type="ECO:0000259" key="3">
    <source>
        <dbReference type="Pfam" id="PF02714"/>
    </source>
</evidence>
<feature type="region of interest" description="Disordered" evidence="1">
    <location>
        <begin position="470"/>
        <end position="498"/>
    </location>
</feature>
<evidence type="ECO:0000313" key="5">
    <source>
        <dbReference type="Proteomes" id="UP000095751"/>
    </source>
</evidence>
<feature type="transmembrane region" description="Helical" evidence="2">
    <location>
        <begin position="1045"/>
        <end position="1063"/>
    </location>
</feature>
<dbReference type="InParanoid" id="A0A1E7FQ38"/>
<protein>
    <recommendedName>
        <fullName evidence="3">CSC1/OSCA1-like 7TM region domain-containing protein</fullName>
    </recommendedName>
</protein>
<organism evidence="4 5">
    <name type="scientific">Fragilariopsis cylindrus CCMP1102</name>
    <dbReference type="NCBI Taxonomy" id="635003"/>
    <lineage>
        <taxon>Eukaryota</taxon>
        <taxon>Sar</taxon>
        <taxon>Stramenopiles</taxon>
        <taxon>Ochrophyta</taxon>
        <taxon>Bacillariophyta</taxon>
        <taxon>Bacillariophyceae</taxon>
        <taxon>Bacillariophycidae</taxon>
        <taxon>Bacillariales</taxon>
        <taxon>Bacillariaceae</taxon>
        <taxon>Fragilariopsis</taxon>
    </lineage>
</organism>
<name>A0A1E7FQ38_9STRA</name>
<dbReference type="InterPro" id="IPR045122">
    <property type="entry name" value="Csc1-like"/>
</dbReference>
<dbReference type="KEGG" id="fcy:FRACYDRAFT_260285"/>
<evidence type="ECO:0000256" key="2">
    <source>
        <dbReference type="SAM" id="Phobius"/>
    </source>
</evidence>
<dbReference type="OrthoDB" id="2150324at2759"/>
<proteinExistence type="predicted"/>
<evidence type="ECO:0000313" key="4">
    <source>
        <dbReference type="EMBL" id="OEU20281.1"/>
    </source>
</evidence>
<dbReference type="GO" id="GO:0005227">
    <property type="term" value="F:calcium-activated cation channel activity"/>
    <property type="evidence" value="ECO:0007669"/>
    <property type="project" value="InterPro"/>
</dbReference>
<feature type="region of interest" description="Disordered" evidence="1">
    <location>
        <begin position="676"/>
        <end position="700"/>
    </location>
</feature>
<keyword evidence="2" id="KW-0472">Membrane</keyword>
<accession>A0A1E7FQ38</accession>
<gene>
    <name evidence="4" type="ORF">FRACYDRAFT_260285</name>
</gene>
<dbReference type="PANTHER" id="PTHR13018:SF5">
    <property type="entry name" value="RE44586P"/>
    <property type="match status" value="1"/>
</dbReference>
<dbReference type="GO" id="GO:0005886">
    <property type="term" value="C:plasma membrane"/>
    <property type="evidence" value="ECO:0007669"/>
    <property type="project" value="TreeGrafter"/>
</dbReference>
<feature type="transmembrane region" description="Helical" evidence="2">
    <location>
        <begin position="1157"/>
        <end position="1177"/>
    </location>
</feature>
<sequence length="1285" mass="145181">MDNNNFTTADFTKVDTTTAESIFRLVIVPTGVYAIFTVLCFLLFGLFVYKGYINDLAPRCANRSPIILKNALLYNNNINSSNSNTYTNPITKFFLPILWMYWGYKLTYKQCLIDGIPGTGTRTTGNNNNAGYCDTNNNTNNNLLKMTNLDNIILLKFHTLLLKISVLVAFLCTFIILPIYCTANCDPLLLGEGTCKHVSQYDIGFSQTTISHIPNKIYNNDTNLTMKTYLTSKALSDFILHKEDSIDLLANNGTVLTDENNAVFHHLFRYIPDQSIRIIVIMLCCLIIYSYTFYLLTYEWINNIALRRIFFLEADHYTKRMTELADMNINDNGNDNDNSDDNNETALPTSFIYRPSLTHPDITETPPPIGLYSIIIQLPRDSTITVVNSSNGNSSKDEESSSSCITRQLIAASMFLDEIIPPSLGFSSSVVAVTVLPKASSVANTWMKWYDFMKKVHTLIYIRNLINDKQQQQQKQQKQNHSKENGNGNESEIDDSTNNTITFFNNNTLTNTQLQSQEEIKMKTITLDNGGNNETSSTSATTATATATKEFMYNDFNVLKYAKSLGYIHKEVDIIAEFIDGMGVEEFNIFAINYARKAGGLSLTRKKKKYDRYDIEELEESENAIIKELKISCNNLVEARNNAVIKEDNNNNNDDDIDVDVDVELLVHNDNEAPVQPMHHSFVNNYNDNDDDDDPNGRGDEYLYENGRLSFLHPNNDDLPAISTCRRRQPSIMHNSRRRGRRGSVWFTGDQLDLAIRKLDTMQSNNPIDESQAKIQAEGSYCCFNRTIRGTEPDVDAVVDPKYDNDTDNVNMIDDESLQNNDFIKEGRAFLTDHLHPSYAVATFTSRYAASIARQCLVDGGGTSAWRKVDAIPIYPLADSPPNMYFPSGILRPVSPTISKYNPYTSHVFLFSLIDVPDCVSTHLKEFDDGYPALLAKVLGISYNTAVRYMATFSGLGQSLLFSVCPTIFKFLSCIEGSSASMEQAEQKAMIYFWYFYIVARFMGPVLLNAAQSYHENEEGTLEETFMNTMVKLTSEIPKSLGPAALTYIIFSALINWPAFYLLQSGNFITKLLGMDWLNNYILKGGGIGRDVPYRIYVDSGYIFACLISMAPMVPLLGPFCLLHFLIVSPILRWLLVFTYRPKFDSGGDKWPKLHHTIISSLLLGQFFTGLSFLLKGNITEGMVIGFCIIPTLIYNNIILSMFLRTYRDGGLLQTARVHYGRRRSSRSISSHMKREEFRRWLVDCHKASYVPTCLSGGHKNLVTTEPATTVATAEEMNIENARRD</sequence>
<dbReference type="Pfam" id="PF02714">
    <property type="entry name" value="RSN1_7TM"/>
    <property type="match status" value="1"/>
</dbReference>
<dbReference type="InterPro" id="IPR003864">
    <property type="entry name" value="CSC1/OSCA1-like_7TM"/>
</dbReference>
<dbReference type="Proteomes" id="UP000095751">
    <property type="component" value="Unassembled WGS sequence"/>
</dbReference>
<feature type="transmembrane region" description="Helical" evidence="2">
    <location>
        <begin position="1117"/>
        <end position="1136"/>
    </location>
</feature>
<dbReference type="PANTHER" id="PTHR13018">
    <property type="entry name" value="PROBABLE MEMBRANE PROTEIN DUF221-RELATED"/>
    <property type="match status" value="1"/>
</dbReference>
<feature type="transmembrane region" description="Helical" evidence="2">
    <location>
        <begin position="276"/>
        <end position="298"/>
    </location>
</feature>
<keyword evidence="5" id="KW-1185">Reference proteome</keyword>
<feature type="transmembrane region" description="Helical" evidence="2">
    <location>
        <begin position="22"/>
        <end position="49"/>
    </location>
</feature>
<feature type="transmembrane region" description="Helical" evidence="2">
    <location>
        <begin position="1183"/>
        <end position="1204"/>
    </location>
</feature>